<comment type="caution">
    <text evidence="2">The sequence shown here is derived from an EMBL/GenBank/DDBJ whole genome shotgun (WGS) entry which is preliminary data.</text>
</comment>
<sequence length="126" mass="13496">MIRLLTKTCIFLLTGIFVITSAVVPVVEAKMIDTNVYLSQEADAARGELASLMAREDVREKMAALGVNPDDAANRIAALTDQEVSQLQNRIDELPAGSGVLAVLGSVLVVLIVLELVGVTNVFNRM</sequence>
<name>A0A931CSR4_9BACT</name>
<reference evidence="2" key="1">
    <citation type="submission" date="2020-07" db="EMBL/GenBank/DDBJ databases">
        <title>Severe corrosion of carbon steel in oil field produced water can be linked to methanogenic archaea containing a special type of NiFe hydrogenase.</title>
        <authorList>
            <person name="Lahme S."/>
            <person name="Mand J."/>
            <person name="Longwell J."/>
            <person name="Smith R."/>
            <person name="Enning D."/>
        </authorList>
    </citation>
    <scope>NUCLEOTIDE SEQUENCE</scope>
    <source>
        <strain evidence="2">MIC098Bin6</strain>
    </source>
</reference>
<dbReference type="Proteomes" id="UP000706172">
    <property type="component" value="Unassembled WGS sequence"/>
</dbReference>
<accession>A0A931CSR4</accession>
<keyword evidence="1" id="KW-0472">Membrane</keyword>
<evidence type="ECO:0000313" key="2">
    <source>
        <dbReference type="EMBL" id="MBG0778385.1"/>
    </source>
</evidence>
<dbReference type="AlphaFoldDB" id="A0A931CSR4"/>
<dbReference type="EMBL" id="JACCQK010000014">
    <property type="protein sequence ID" value="MBG0778385.1"/>
    <property type="molecule type" value="Genomic_DNA"/>
</dbReference>
<organism evidence="2 3">
    <name type="scientific">Desulfotignum balticum</name>
    <dbReference type="NCBI Taxonomy" id="115781"/>
    <lineage>
        <taxon>Bacteria</taxon>
        <taxon>Pseudomonadati</taxon>
        <taxon>Thermodesulfobacteriota</taxon>
        <taxon>Desulfobacteria</taxon>
        <taxon>Desulfobacterales</taxon>
        <taxon>Desulfobacteraceae</taxon>
        <taxon>Desulfotignum</taxon>
    </lineage>
</organism>
<gene>
    <name evidence="2" type="ORF">H0S81_00430</name>
</gene>
<protein>
    <submittedName>
        <fullName evidence="2">PA2779 family protein</fullName>
    </submittedName>
</protein>
<dbReference type="NCBIfam" id="NF033919">
    <property type="entry name" value="PA2779_fam"/>
    <property type="match status" value="1"/>
</dbReference>
<dbReference type="InterPro" id="IPR046735">
    <property type="entry name" value="PA2779-like"/>
</dbReference>
<proteinExistence type="predicted"/>
<feature type="transmembrane region" description="Helical" evidence="1">
    <location>
        <begin position="100"/>
        <end position="123"/>
    </location>
</feature>
<keyword evidence="1" id="KW-1133">Transmembrane helix</keyword>
<dbReference type="Pfam" id="PF20332">
    <property type="entry name" value="DUF6627"/>
    <property type="match status" value="1"/>
</dbReference>
<evidence type="ECO:0000256" key="1">
    <source>
        <dbReference type="SAM" id="Phobius"/>
    </source>
</evidence>
<evidence type="ECO:0000313" key="3">
    <source>
        <dbReference type="Proteomes" id="UP000706172"/>
    </source>
</evidence>
<keyword evidence="1" id="KW-0812">Transmembrane</keyword>